<dbReference type="Gene3D" id="3.30.200.20">
    <property type="entry name" value="Phosphorylase Kinase, domain 1"/>
    <property type="match status" value="1"/>
</dbReference>
<evidence type="ECO:0000256" key="5">
    <source>
        <dbReference type="PROSITE-ProRule" id="PRU10141"/>
    </source>
</evidence>
<dbReference type="EMBL" id="CZPT02000640">
    <property type="protein sequence ID" value="SCU66890.1"/>
    <property type="molecule type" value="Genomic_DNA"/>
</dbReference>
<feature type="transmembrane region" description="Helical" evidence="7">
    <location>
        <begin position="55"/>
        <end position="79"/>
    </location>
</feature>
<dbReference type="InterPro" id="IPR017441">
    <property type="entry name" value="Protein_kinase_ATP_BS"/>
</dbReference>
<evidence type="ECO:0000313" key="9">
    <source>
        <dbReference type="EMBL" id="SCU66890.1"/>
    </source>
</evidence>
<feature type="region of interest" description="Disordered" evidence="6">
    <location>
        <begin position="535"/>
        <end position="557"/>
    </location>
</feature>
<protein>
    <submittedName>
        <fullName evidence="9">Protein kinase, putative</fullName>
    </submittedName>
</protein>
<dbReference type="PROSITE" id="PS00108">
    <property type="entry name" value="PROTEIN_KINASE_ST"/>
    <property type="match status" value="1"/>
</dbReference>
<dbReference type="GO" id="GO:0004672">
    <property type="term" value="F:protein kinase activity"/>
    <property type="evidence" value="ECO:0007669"/>
    <property type="project" value="InterPro"/>
</dbReference>
<keyword evidence="7" id="KW-1133">Transmembrane helix</keyword>
<keyword evidence="3 9" id="KW-0418">Kinase</keyword>
<dbReference type="InterPro" id="IPR011009">
    <property type="entry name" value="Kinase-like_dom_sf"/>
</dbReference>
<feature type="transmembrane region" description="Helical" evidence="7">
    <location>
        <begin position="235"/>
        <end position="258"/>
    </location>
</feature>
<feature type="compositionally biased region" description="Basic residues" evidence="6">
    <location>
        <begin position="1326"/>
        <end position="1348"/>
    </location>
</feature>
<keyword evidence="10" id="KW-1185">Reference proteome</keyword>
<dbReference type="PANTHER" id="PTHR48016">
    <property type="entry name" value="MAP KINASE KINASE KINASE SSK2-RELATED-RELATED"/>
    <property type="match status" value="1"/>
</dbReference>
<feature type="binding site" evidence="5">
    <location>
        <position position="1383"/>
    </location>
    <ligand>
        <name>ATP</name>
        <dbReference type="ChEBI" id="CHEBI:30616"/>
    </ligand>
</feature>
<evidence type="ECO:0000256" key="6">
    <source>
        <dbReference type="SAM" id="MobiDB-lite"/>
    </source>
</evidence>
<accession>A0A1G4I4Z9</accession>
<dbReference type="Gene3D" id="1.10.510.10">
    <property type="entry name" value="Transferase(Phosphotransferase) domain 1"/>
    <property type="match status" value="1"/>
</dbReference>
<dbReference type="SMART" id="SM00220">
    <property type="entry name" value="S_TKc"/>
    <property type="match status" value="1"/>
</dbReference>
<evidence type="ECO:0000256" key="2">
    <source>
        <dbReference type="ARBA" id="ARBA00022741"/>
    </source>
</evidence>
<dbReference type="Pfam" id="PF00498">
    <property type="entry name" value="FHA"/>
    <property type="match status" value="1"/>
</dbReference>
<evidence type="ECO:0000256" key="1">
    <source>
        <dbReference type="ARBA" id="ARBA00022679"/>
    </source>
</evidence>
<organism evidence="9 10">
    <name type="scientific">Trypanosoma equiperdum</name>
    <dbReference type="NCBI Taxonomy" id="5694"/>
    <lineage>
        <taxon>Eukaryota</taxon>
        <taxon>Discoba</taxon>
        <taxon>Euglenozoa</taxon>
        <taxon>Kinetoplastea</taxon>
        <taxon>Metakinetoplastina</taxon>
        <taxon>Trypanosomatida</taxon>
        <taxon>Trypanosomatidae</taxon>
        <taxon>Trypanosoma</taxon>
    </lineage>
</organism>
<keyword evidence="4 5" id="KW-0067">ATP-binding</keyword>
<dbReference type="GeneID" id="92381681"/>
<feature type="transmembrane region" description="Helical" evidence="7">
    <location>
        <begin position="143"/>
        <end position="163"/>
    </location>
</feature>
<dbReference type="InterPro" id="IPR000719">
    <property type="entry name" value="Prot_kinase_dom"/>
</dbReference>
<dbReference type="PROSITE" id="PS50011">
    <property type="entry name" value="PROTEIN_KINASE_DOM"/>
    <property type="match status" value="1"/>
</dbReference>
<sequence length="1678" mass="181663">MTQPSADEIYGRRAKVNSVIKHSLCSGVCAVPQWIVLSMAGLLTGALFFLPFSTATLHIVFVAMSIALGLLFALFSWILQRHLCKRPPRDSGLINRSVTEVEGTQPRRLSGGSEGREFNAARSEGELEAHCFFESGSRWCLEALAIVELLVLGALVLLAPLVVRMDVEGKSLVPSDAREDPSELAYPVEAAWKVFLLHLWFTFAVSMKCAASFSVGLIHFIVLTASFKKPGTIPVLLLAASFIIPVILFLVITARTALQLRKLPKHTHHVGCDDVAGKELSRGGDEFNRSSNATTGLSTGETETLPSQSSCGIFRPPPGHRSAEFGEPGSSGDSSPRHCEVVAKEELGRQNQPKWSPCGLQCSWNIPRGLLDDTRIPFVALDTTTGCIECASAGFAENVGMPVARLTGREFGGLLSELHVENAATVLDVVRTVASSTVSKPRAIHTEGNGKEVSGVRRTVFGKFGIRPLFSKQRQVGPLSALVADADKSSMEIEMNFPHIAKESSGRRVLVRGCRFQDEMDTHSSKSLAAVVDEAKTRGTGTSSSGIERERPMVSEPNSVTGIKPSHFFSLSLDVYLYQHHDTCNSRYLVLRQPSLHYALDCVPLPCFLVHPQTGHVLHWNEAAERETGLSAYDMVGWPVCLTSVVDPTGSLGVFKDAQKKHSLMPFNSAPSAVLHPPLASPPLLVSLHLVAGGGVEAEQGPLLDQIDCLCWPGRHLRDVGECRGYAETDGSVLKDTSACFSSDRDSEEAGGMLPPLNPVSVNLEPLDDYISRKALFFPPAWMPESLTESKANTVTWDALHVPLLFLIHGEAPGVRECSPLADCCQPKKQRKNNGEVEGLSQSFVDIIEEFKESLSCALVKECGISSLPLRDGKETLPNPDITQYLGELRELFTCLAQKVDSFRECRGVPMSGRGDICGDFSDAEDGDTSSAVRGGRRPVTAFGSSLDLGRGVTTARYVGDGSRGIKEGNDIFGEEGARKGIKEQQQRTRYDAPAAGVLALAHKNTASHPVSSFAVSQDALVTPPARGAALVDLGNLTRPSGEERFVERGPGSGASKRCDTHRIPPMQPHSKPLGYSNPAAEIPSRSVTPTSPLRLDHCESPGDLPVWAMLKSNDEATVPSCFIRVPFGEVFRFGRSSKCHATTSDVFVSSVQFTVSRWVPAQLCAIRSSTPPHQDNGSSCGSCSPTPSGYGPCNSSALADWRVELCDCSINGTYVNVKRIGKGRTCTLRNNDLITFQLRARRFFLGFRFVLTDERGVPLKECSSPTCSSFRASGISGRGTPRLWQRTLSGSGSTFALNASQTESAKLNCSDSASQAVRSASGVRHGARTPNARRIHTSQRGSGRHQRGTIEWKIGEEMLGKGGNAEVYLGMNLTNGKLIAVKRVPLPKEAGGGGNGKGLLKRYMSLQEEIKVLSKAVHQNIVQYYGSSQNKDYFNILLEFVPGGSLRHLLENFGALSPGVICSYLAQTLEGLRYLHENDIVHSDVKAANILVTDKGRVKLSDFGTAKHLLWQQGQSIDLANISGAAERTADDAACSTHHVAGTLRWMAPELIRASIGPTKASDIWSVGCALIEMLSGDAPWNEYEIESEEEIINLLKYTTEPPDVPECQVLPELTLIAKKCLALSPRDRPTCEELLQLVEEAREKLGLQEDETQSRCDDSTSLRLSSVLGNAAVEGN</sequence>
<reference evidence="9" key="1">
    <citation type="submission" date="2016-09" db="EMBL/GenBank/DDBJ databases">
        <authorList>
            <person name="Hebert L."/>
            <person name="Moumen B."/>
        </authorList>
    </citation>
    <scope>NUCLEOTIDE SEQUENCE [LARGE SCALE GENOMIC DNA]</scope>
    <source>
        <strain evidence="9">OVI</strain>
    </source>
</reference>
<evidence type="ECO:0000313" key="10">
    <source>
        <dbReference type="Proteomes" id="UP000195570"/>
    </source>
</evidence>
<dbReference type="InterPro" id="IPR000253">
    <property type="entry name" value="FHA_dom"/>
</dbReference>
<keyword evidence="2 5" id="KW-0547">Nucleotide-binding</keyword>
<evidence type="ECO:0000256" key="7">
    <source>
        <dbReference type="SAM" id="Phobius"/>
    </source>
</evidence>
<keyword evidence="7" id="KW-0472">Membrane</keyword>
<dbReference type="RefSeq" id="XP_067078275.1">
    <property type="nucleotide sequence ID" value="XM_067222174.1"/>
</dbReference>
<dbReference type="SUPFAM" id="SSF49879">
    <property type="entry name" value="SMAD/FHA domain"/>
    <property type="match status" value="1"/>
</dbReference>
<feature type="transmembrane region" description="Helical" evidence="7">
    <location>
        <begin position="199"/>
        <end position="223"/>
    </location>
</feature>
<feature type="region of interest" description="Disordered" evidence="6">
    <location>
        <begin position="283"/>
        <end position="337"/>
    </location>
</feature>
<name>A0A1G4I4Z9_TRYEQ</name>
<proteinExistence type="predicted"/>
<evidence type="ECO:0000256" key="4">
    <source>
        <dbReference type="ARBA" id="ARBA00022840"/>
    </source>
</evidence>
<dbReference type="InterPro" id="IPR050538">
    <property type="entry name" value="MAP_kinase_kinase_kinase"/>
</dbReference>
<dbReference type="Gene3D" id="2.60.200.20">
    <property type="match status" value="1"/>
</dbReference>
<comment type="caution">
    <text evidence="9">The sequence shown here is derived from an EMBL/GenBank/DDBJ whole genome shotgun (WGS) entry which is preliminary data.</text>
</comment>
<dbReference type="Pfam" id="PF00069">
    <property type="entry name" value="Pkinase"/>
    <property type="match status" value="1"/>
</dbReference>
<feature type="domain" description="Protein kinase" evidence="8">
    <location>
        <begin position="1354"/>
        <end position="1647"/>
    </location>
</feature>
<dbReference type="CDD" id="cd06606">
    <property type="entry name" value="STKc_MAPKKK"/>
    <property type="match status" value="1"/>
</dbReference>
<feature type="transmembrane region" description="Helical" evidence="7">
    <location>
        <begin position="23"/>
        <end position="49"/>
    </location>
</feature>
<evidence type="ECO:0000256" key="3">
    <source>
        <dbReference type="ARBA" id="ARBA00022777"/>
    </source>
</evidence>
<feature type="compositionally biased region" description="Low complexity" evidence="6">
    <location>
        <begin position="294"/>
        <end position="305"/>
    </location>
</feature>
<keyword evidence="1" id="KW-0808">Transferase</keyword>
<dbReference type="Proteomes" id="UP000195570">
    <property type="component" value="Unassembled WGS sequence"/>
</dbReference>
<dbReference type="GO" id="GO:0005524">
    <property type="term" value="F:ATP binding"/>
    <property type="evidence" value="ECO:0007669"/>
    <property type="project" value="UniProtKB-UniRule"/>
</dbReference>
<dbReference type="FunFam" id="3.30.200.20:FF:000956">
    <property type="entry name" value="Protein kinase, putative"/>
    <property type="match status" value="1"/>
</dbReference>
<feature type="region of interest" description="Disordered" evidence="6">
    <location>
        <begin position="1319"/>
        <end position="1349"/>
    </location>
</feature>
<evidence type="ECO:0000259" key="8">
    <source>
        <dbReference type="PROSITE" id="PS50011"/>
    </source>
</evidence>
<dbReference type="InterPro" id="IPR008271">
    <property type="entry name" value="Ser/Thr_kinase_AS"/>
</dbReference>
<feature type="region of interest" description="Disordered" evidence="6">
    <location>
        <begin position="1042"/>
        <end position="1074"/>
    </location>
</feature>
<gene>
    <name evidence="9" type="ORF">TEOVI_000774700</name>
</gene>
<keyword evidence="7" id="KW-0812">Transmembrane</keyword>
<dbReference type="PANTHER" id="PTHR48016:SF56">
    <property type="entry name" value="MAPKK KINASE"/>
    <property type="match status" value="1"/>
</dbReference>
<dbReference type="SUPFAM" id="SSF56112">
    <property type="entry name" value="Protein kinase-like (PK-like)"/>
    <property type="match status" value="1"/>
</dbReference>
<dbReference type="VEuPathDB" id="TriTrypDB:TEOVI_000774700"/>
<dbReference type="InterPro" id="IPR008984">
    <property type="entry name" value="SMAD_FHA_dom_sf"/>
</dbReference>
<dbReference type="PROSITE" id="PS00107">
    <property type="entry name" value="PROTEIN_KINASE_ATP"/>
    <property type="match status" value="1"/>
</dbReference>